<dbReference type="EMBL" id="CAJSLV010000050">
    <property type="protein sequence ID" value="CAG6393671.1"/>
    <property type="molecule type" value="Genomic_DNA"/>
</dbReference>
<evidence type="ECO:0000313" key="2">
    <source>
        <dbReference type="EMBL" id="CAG6393671.1"/>
    </source>
</evidence>
<proteinExistence type="predicted"/>
<gene>
    <name evidence="2" type="ORF">SCOCK_210111</name>
</gene>
<dbReference type="Proteomes" id="UP001152519">
    <property type="component" value="Unassembled WGS sequence"/>
</dbReference>
<evidence type="ECO:0000259" key="1">
    <source>
        <dbReference type="Pfam" id="PF21311"/>
    </source>
</evidence>
<keyword evidence="3" id="KW-1185">Reference proteome</keyword>
<organism evidence="2 3">
    <name type="scientific">Actinacidiphila cocklensis</name>
    <dbReference type="NCBI Taxonomy" id="887465"/>
    <lineage>
        <taxon>Bacteria</taxon>
        <taxon>Bacillati</taxon>
        <taxon>Actinomycetota</taxon>
        <taxon>Actinomycetes</taxon>
        <taxon>Kitasatosporales</taxon>
        <taxon>Streptomycetaceae</taxon>
        <taxon>Actinacidiphila</taxon>
    </lineage>
</organism>
<feature type="domain" description="P68 RBP/TagC-like beta-propeller" evidence="1">
    <location>
        <begin position="119"/>
        <end position="343"/>
    </location>
</feature>
<dbReference type="Pfam" id="PF21311">
    <property type="entry name" value="Phage_RBD_prop"/>
    <property type="match status" value="1"/>
</dbReference>
<evidence type="ECO:0000313" key="3">
    <source>
        <dbReference type="Proteomes" id="UP001152519"/>
    </source>
</evidence>
<dbReference type="AlphaFoldDB" id="A0A9W4DP34"/>
<comment type="caution">
    <text evidence="2">The sequence shown here is derived from an EMBL/GenBank/DDBJ whole genome shotgun (WGS) entry which is preliminary data.</text>
</comment>
<dbReference type="InterPro" id="IPR048799">
    <property type="entry name" value="P68_RBP_TagC-like_beta-prop"/>
</dbReference>
<reference evidence="2" key="1">
    <citation type="submission" date="2021-05" db="EMBL/GenBank/DDBJ databases">
        <authorList>
            <person name="Arsene-Ploetze F."/>
        </authorList>
    </citation>
    <scope>NUCLEOTIDE SEQUENCE</scope>
    <source>
        <strain evidence="2">DSM 42138</strain>
    </source>
</reference>
<accession>A0A9W4DP34</accession>
<sequence length="375" mass="40217">MAEADYRIEGGFVHVRIAGTDQVQVVSARPSGGGGVPSDLDADIARMPGRCQGGPMSTPLPRRAALKMTGAGLLGLGASLALPVPPASADVPTSQRFDLSQPSYERFRSVSLYATHHAMQGMAYDNVNRRLYIAQIQNGSDGDDLCINELTIEGVLTGHMLVSNAGHGVSIGVEPVGTSSYIWMECDSDEHSDAGRGTALARFKFVNGGTPSSVQKFLTGSRTITCATDPDNKRLLVRRNENGSMYYSLFPLADAAAGRFSSPLAHFAQPTLGSGSVTFQGYTVLGNYLYTLDGTGHEDPADINSYVTAVDMNTGKVVQRSFTQAGKTLFYREPEGMMVYRTVGGNLRLCFGFASRPDMSSLSRYASVYYKDVLI</sequence>
<protein>
    <recommendedName>
        <fullName evidence="1">P68 RBP/TagC-like beta-propeller domain-containing protein</fullName>
    </recommendedName>
</protein>
<name>A0A9W4DP34_9ACTN</name>